<dbReference type="PRINTS" id="PR00313">
    <property type="entry name" value="CABNDNGRPT"/>
</dbReference>
<dbReference type="PROSITE" id="PS00330">
    <property type="entry name" value="HEMOLYSIN_CALCIUM"/>
    <property type="match status" value="2"/>
</dbReference>
<dbReference type="SUPFAM" id="SSF51120">
    <property type="entry name" value="beta-Roll"/>
    <property type="match status" value="1"/>
</dbReference>
<evidence type="ECO:0000259" key="8">
    <source>
        <dbReference type="Pfam" id="PF00884"/>
    </source>
</evidence>
<dbReference type="GO" id="GO:0005576">
    <property type="term" value="C:extracellular region"/>
    <property type="evidence" value="ECO:0007669"/>
    <property type="project" value="InterPro"/>
</dbReference>
<evidence type="ECO:0000256" key="5">
    <source>
        <dbReference type="ARBA" id="ARBA00022801"/>
    </source>
</evidence>
<organism evidence="9 10">
    <name type="scientific">Paracoccus alkanivorans</name>
    <dbReference type="NCBI Taxonomy" id="2116655"/>
    <lineage>
        <taxon>Bacteria</taxon>
        <taxon>Pseudomonadati</taxon>
        <taxon>Pseudomonadota</taxon>
        <taxon>Alphaproteobacteria</taxon>
        <taxon>Rhodobacterales</taxon>
        <taxon>Paracoccaceae</taxon>
        <taxon>Paracoccus</taxon>
    </lineage>
</organism>
<evidence type="ECO:0000256" key="3">
    <source>
        <dbReference type="ARBA" id="ARBA00022723"/>
    </source>
</evidence>
<feature type="domain" description="Sulfatase N-terminal" evidence="8">
    <location>
        <begin position="25"/>
        <end position="356"/>
    </location>
</feature>
<reference evidence="9 10" key="1">
    <citation type="submission" date="2018-07" db="EMBL/GenBank/DDBJ databases">
        <authorList>
            <person name="Zhang Y."/>
            <person name="Wang L."/>
            <person name="Ma S."/>
        </authorList>
    </citation>
    <scope>NUCLEOTIDE SEQUENCE [LARGE SCALE GENOMIC DNA]</scope>
    <source>
        <strain evidence="9 10">4-2</strain>
    </source>
</reference>
<evidence type="ECO:0000256" key="2">
    <source>
        <dbReference type="ARBA" id="ARBA00022656"/>
    </source>
</evidence>
<evidence type="ECO:0000313" key="9">
    <source>
        <dbReference type="EMBL" id="RMC33756.1"/>
    </source>
</evidence>
<dbReference type="InterPro" id="IPR011049">
    <property type="entry name" value="Serralysin-like_metalloprot_C"/>
</dbReference>
<dbReference type="AlphaFoldDB" id="A0A3M0M7Q4"/>
<keyword evidence="3" id="KW-0479">Metal-binding</keyword>
<dbReference type="GO" id="GO:0016020">
    <property type="term" value="C:membrane"/>
    <property type="evidence" value="ECO:0007669"/>
    <property type="project" value="UniProtKB-SubCell"/>
</dbReference>
<sequence>MNILFIACDDACHINGQLKQLISGFTLPNLEALMASGTNFERAYCAVPICEPARAAVMTGLSPAATKSFDFQGGWKTYIRPEQIWPYRLKEAGYYMVTQGKIFHGGGPRPGPQPQWVYDILYDDVPYDFHQAQYAPDESLSTVMPGYSNAVGTPRSWPDEVQNMLYDYRLADRVINFLNTYSGSKPFYCEVGFYRPHDPHEAPQWCFDAIPLENVHIDDVWMQTWEGSAYADQFVRQFGGGPGNGLDPTQWTEAQKLELRQAIRNYAAGYMFMDYNLGRVRDALAASPFANDTMITFYSDHGYHTGSRSRWHKFTLYEQAARAPLVISVPGQTPQVVNTPVSHIDLGATILDYAGIQVDSGFRGVSLRPFIEGQPGATHDPVPTFWYGSFSMIDSDMKRTTIYNDGSYEMYDIANDPWGFDNIADSDPDFNAKRDLAIETAYDWGYLLVENAIDTSRPSLFQSLLGTEPTEVPVSTSFAALGDLHELGRNPHYNLMYRHAMTPGEVMRMPAHTRSFRRYGATTPISNFSIVANDEDNEIQMGGSWTGEAYFGAGDDTLTSGADGQMTVYGMDGNDLLQVTGGSKKIVYGGAGNDTIIGGGTGDELYGGTGDDDIQGRDGADTIYGGAGNDTLHGGAGNDIIHLDGGADTVIGGGGSNTFVVHRKGQVSTINDLTASDTIDLSDWSAIQPVAVAQQGNDVVVSAALERLICLNTTAATVSSRITGATVS</sequence>
<keyword evidence="7" id="KW-0472">Membrane</keyword>
<dbReference type="InterPro" id="IPR000917">
    <property type="entry name" value="Sulfatase_N"/>
</dbReference>
<dbReference type="PANTHER" id="PTHR45953">
    <property type="entry name" value="IDURONATE 2-SULFATASE"/>
    <property type="match status" value="1"/>
</dbReference>
<dbReference type="PANTHER" id="PTHR45953:SF1">
    <property type="entry name" value="IDURONATE 2-SULFATASE"/>
    <property type="match status" value="1"/>
</dbReference>
<comment type="caution">
    <text evidence="9">The sequence shown here is derived from an EMBL/GenBank/DDBJ whole genome shotgun (WGS) entry which is preliminary data.</text>
</comment>
<gene>
    <name evidence="9" type="ORF">C9E81_15760</name>
</gene>
<evidence type="ECO:0000256" key="4">
    <source>
        <dbReference type="ARBA" id="ARBA00022737"/>
    </source>
</evidence>
<dbReference type="InterPro" id="IPR017850">
    <property type="entry name" value="Alkaline_phosphatase_core_sf"/>
</dbReference>
<dbReference type="InterPro" id="IPR003995">
    <property type="entry name" value="RTX_toxin_determinant-A"/>
</dbReference>
<dbReference type="Gene3D" id="3.40.720.10">
    <property type="entry name" value="Alkaline Phosphatase, subunit A"/>
    <property type="match status" value="1"/>
</dbReference>
<dbReference type="GO" id="GO:0005509">
    <property type="term" value="F:calcium ion binding"/>
    <property type="evidence" value="ECO:0007669"/>
    <property type="project" value="InterPro"/>
</dbReference>
<dbReference type="Pfam" id="PF00353">
    <property type="entry name" value="HemolysinCabind"/>
    <property type="match status" value="1"/>
</dbReference>
<dbReference type="Gene3D" id="2.150.10.10">
    <property type="entry name" value="Serralysin-like metalloprotease, C-terminal"/>
    <property type="match status" value="2"/>
</dbReference>
<dbReference type="InterPro" id="IPR001343">
    <property type="entry name" value="Hemolysn_Ca-bd"/>
</dbReference>
<evidence type="ECO:0000256" key="1">
    <source>
        <dbReference type="ARBA" id="ARBA00004370"/>
    </source>
</evidence>
<dbReference type="GO" id="GO:0008484">
    <property type="term" value="F:sulfuric ester hydrolase activity"/>
    <property type="evidence" value="ECO:0007669"/>
    <property type="project" value="TreeGrafter"/>
</dbReference>
<comment type="subcellular location">
    <subcellularLocation>
        <location evidence="1">Membrane</location>
    </subcellularLocation>
</comment>
<dbReference type="Proteomes" id="UP000273516">
    <property type="component" value="Unassembled WGS sequence"/>
</dbReference>
<keyword evidence="5" id="KW-0378">Hydrolase</keyword>
<dbReference type="GO" id="GO:0090729">
    <property type="term" value="F:toxin activity"/>
    <property type="evidence" value="ECO:0007669"/>
    <property type="project" value="UniProtKB-KW"/>
</dbReference>
<protein>
    <recommendedName>
        <fullName evidence="8">Sulfatase N-terminal domain-containing protein</fullName>
    </recommendedName>
</protein>
<dbReference type="GO" id="GO:0005737">
    <property type="term" value="C:cytoplasm"/>
    <property type="evidence" value="ECO:0007669"/>
    <property type="project" value="TreeGrafter"/>
</dbReference>
<dbReference type="SUPFAM" id="SSF53649">
    <property type="entry name" value="Alkaline phosphatase-like"/>
    <property type="match status" value="1"/>
</dbReference>
<dbReference type="EMBL" id="QOKZ01000006">
    <property type="protein sequence ID" value="RMC33756.1"/>
    <property type="molecule type" value="Genomic_DNA"/>
</dbReference>
<keyword evidence="2" id="KW-0800">Toxin</keyword>
<evidence type="ECO:0000256" key="6">
    <source>
        <dbReference type="ARBA" id="ARBA00023026"/>
    </source>
</evidence>
<dbReference type="OrthoDB" id="9795675at2"/>
<keyword evidence="4" id="KW-0677">Repeat</keyword>
<keyword evidence="6" id="KW-0843">Virulence</keyword>
<keyword evidence="10" id="KW-1185">Reference proteome</keyword>
<accession>A0A3M0M7Q4</accession>
<evidence type="ECO:0000313" key="10">
    <source>
        <dbReference type="Proteomes" id="UP000273516"/>
    </source>
</evidence>
<name>A0A3M0M7Q4_9RHOB</name>
<dbReference type="PRINTS" id="PR01488">
    <property type="entry name" value="RTXTOXINA"/>
</dbReference>
<dbReference type="Pfam" id="PF00884">
    <property type="entry name" value="Sulfatase"/>
    <property type="match status" value="1"/>
</dbReference>
<dbReference type="InterPro" id="IPR018511">
    <property type="entry name" value="Hemolysin-typ_Ca-bd_CS"/>
</dbReference>
<dbReference type="RefSeq" id="WP_122113310.1">
    <property type="nucleotide sequence ID" value="NZ_QOKZ01000006.1"/>
</dbReference>
<proteinExistence type="predicted"/>
<evidence type="ECO:0000256" key="7">
    <source>
        <dbReference type="ARBA" id="ARBA00023136"/>
    </source>
</evidence>